<dbReference type="Proteomes" id="UP001235939">
    <property type="component" value="Chromosome 16"/>
</dbReference>
<evidence type="ECO:0000313" key="1">
    <source>
        <dbReference type="EMBL" id="UYV78469.1"/>
    </source>
</evidence>
<evidence type="ECO:0000313" key="2">
    <source>
        <dbReference type="Proteomes" id="UP001235939"/>
    </source>
</evidence>
<reference evidence="1 2" key="1">
    <citation type="submission" date="2022-01" db="EMBL/GenBank/DDBJ databases">
        <title>A chromosomal length assembly of Cordylochernes scorpioides.</title>
        <authorList>
            <person name="Zeh D."/>
            <person name="Zeh J."/>
        </authorList>
    </citation>
    <scope>NUCLEOTIDE SEQUENCE [LARGE SCALE GENOMIC DNA]</scope>
    <source>
        <strain evidence="1">IN4F17</strain>
        <tissue evidence="1">Whole Body</tissue>
    </source>
</reference>
<proteinExistence type="predicted"/>
<organism evidence="1 2">
    <name type="scientific">Cordylochernes scorpioides</name>
    <dbReference type="NCBI Taxonomy" id="51811"/>
    <lineage>
        <taxon>Eukaryota</taxon>
        <taxon>Metazoa</taxon>
        <taxon>Ecdysozoa</taxon>
        <taxon>Arthropoda</taxon>
        <taxon>Chelicerata</taxon>
        <taxon>Arachnida</taxon>
        <taxon>Pseudoscorpiones</taxon>
        <taxon>Cheliferoidea</taxon>
        <taxon>Chernetidae</taxon>
        <taxon>Cordylochernes</taxon>
    </lineage>
</organism>
<name>A0ABY6LCL2_9ARAC</name>
<accession>A0ABY6LCL2</accession>
<gene>
    <name evidence="1" type="ORF">LAZ67_16001569</name>
</gene>
<dbReference type="EMBL" id="CP092878">
    <property type="protein sequence ID" value="UYV78469.1"/>
    <property type="molecule type" value="Genomic_DNA"/>
</dbReference>
<sequence length="77" mass="8766">MTKFKFTLLFVEKGRAERGLAINRAESESEEENPAQVPSAYFSLQQPRCPSTFSGDGSEDAQLWLKDYKRIAQYNMG</sequence>
<protein>
    <submittedName>
        <fullName evidence="1">Uncharacterized protein</fullName>
    </submittedName>
</protein>
<keyword evidence="2" id="KW-1185">Reference proteome</keyword>